<dbReference type="AlphaFoldDB" id="A0A6A6X1W3"/>
<keyword evidence="2" id="KW-1133">Transmembrane helix</keyword>
<name>A0A6A6X1W3_9PLEO</name>
<evidence type="ECO:0000256" key="1">
    <source>
        <dbReference type="SAM" id="MobiDB-lite"/>
    </source>
</evidence>
<reference evidence="3" key="1">
    <citation type="journal article" date="2020" name="Stud. Mycol.">
        <title>101 Dothideomycetes genomes: a test case for predicting lifestyles and emergence of pathogens.</title>
        <authorList>
            <person name="Haridas S."/>
            <person name="Albert R."/>
            <person name="Binder M."/>
            <person name="Bloem J."/>
            <person name="Labutti K."/>
            <person name="Salamov A."/>
            <person name="Andreopoulos B."/>
            <person name="Baker S."/>
            <person name="Barry K."/>
            <person name="Bills G."/>
            <person name="Bluhm B."/>
            <person name="Cannon C."/>
            <person name="Castanera R."/>
            <person name="Culley D."/>
            <person name="Daum C."/>
            <person name="Ezra D."/>
            <person name="Gonzalez J."/>
            <person name="Henrissat B."/>
            <person name="Kuo A."/>
            <person name="Liang C."/>
            <person name="Lipzen A."/>
            <person name="Lutzoni F."/>
            <person name="Magnuson J."/>
            <person name="Mondo S."/>
            <person name="Nolan M."/>
            <person name="Ohm R."/>
            <person name="Pangilinan J."/>
            <person name="Park H.-J."/>
            <person name="Ramirez L."/>
            <person name="Alfaro M."/>
            <person name="Sun H."/>
            <person name="Tritt A."/>
            <person name="Yoshinaga Y."/>
            <person name="Zwiers L.-H."/>
            <person name="Turgeon B."/>
            <person name="Goodwin S."/>
            <person name="Spatafora J."/>
            <person name="Crous P."/>
            <person name="Grigoriev I."/>
        </authorList>
    </citation>
    <scope>NUCLEOTIDE SEQUENCE</scope>
    <source>
        <strain evidence="3">CBS 109.77</strain>
    </source>
</reference>
<evidence type="ECO:0000256" key="2">
    <source>
        <dbReference type="SAM" id="Phobius"/>
    </source>
</evidence>
<dbReference type="EMBL" id="MU002090">
    <property type="protein sequence ID" value="KAF2790155.1"/>
    <property type="molecule type" value="Genomic_DNA"/>
</dbReference>
<feature type="transmembrane region" description="Helical" evidence="2">
    <location>
        <begin position="184"/>
        <end position="202"/>
    </location>
</feature>
<feature type="transmembrane region" description="Helical" evidence="2">
    <location>
        <begin position="105"/>
        <end position="130"/>
    </location>
</feature>
<sequence>MARFLHRVTYLTYTLLFVSILLLGLSIATLILQSKVSHVFRDLQVQIPGSNLVEWAFVSLSPPNLDTGPTISILVTGACGVVSGVAAGGWVGACWGGWQEWKTKTLGLVTCLMLILNTSASIALMTYVLINEAGMKLPERFREWSTTTFTQEFYLCTAFPSLIVDAEAEVYGFPACEVAKSTRMLLIGVTVASILLAILGAIQAHKCGAIRMLTHPGQDVEKAPRKTPTPARIQTPRGVHIPQMVRGPRETRQGIDRMPLMAPAPNFESFQEPLEPSSEYPPDRKAPVRTSHYGYYSRL</sequence>
<gene>
    <name evidence="3" type="ORF">K505DRAFT_377722</name>
</gene>
<keyword evidence="2" id="KW-0812">Transmembrane</keyword>
<feature type="region of interest" description="Disordered" evidence="1">
    <location>
        <begin position="260"/>
        <end position="299"/>
    </location>
</feature>
<evidence type="ECO:0000313" key="3">
    <source>
        <dbReference type="EMBL" id="KAF2790155.1"/>
    </source>
</evidence>
<proteinExistence type="predicted"/>
<feature type="transmembrane region" description="Helical" evidence="2">
    <location>
        <begin position="71"/>
        <end position="93"/>
    </location>
</feature>
<organism evidence="3 4">
    <name type="scientific">Melanomma pulvis-pyrius CBS 109.77</name>
    <dbReference type="NCBI Taxonomy" id="1314802"/>
    <lineage>
        <taxon>Eukaryota</taxon>
        <taxon>Fungi</taxon>
        <taxon>Dikarya</taxon>
        <taxon>Ascomycota</taxon>
        <taxon>Pezizomycotina</taxon>
        <taxon>Dothideomycetes</taxon>
        <taxon>Pleosporomycetidae</taxon>
        <taxon>Pleosporales</taxon>
        <taxon>Melanommataceae</taxon>
        <taxon>Melanomma</taxon>
    </lineage>
</organism>
<keyword evidence="4" id="KW-1185">Reference proteome</keyword>
<feature type="transmembrane region" description="Helical" evidence="2">
    <location>
        <begin position="12"/>
        <end position="32"/>
    </location>
</feature>
<dbReference type="Proteomes" id="UP000799757">
    <property type="component" value="Unassembled WGS sequence"/>
</dbReference>
<evidence type="ECO:0000313" key="4">
    <source>
        <dbReference type="Proteomes" id="UP000799757"/>
    </source>
</evidence>
<protein>
    <submittedName>
        <fullName evidence="3">Uncharacterized protein</fullName>
    </submittedName>
</protein>
<keyword evidence="2" id="KW-0472">Membrane</keyword>
<accession>A0A6A6X1W3</accession>
<dbReference type="OrthoDB" id="3799217at2759"/>